<dbReference type="Proteomes" id="UP000268162">
    <property type="component" value="Unassembled WGS sequence"/>
</dbReference>
<feature type="compositionally biased region" description="Low complexity" evidence="5">
    <location>
        <begin position="446"/>
        <end position="455"/>
    </location>
</feature>
<keyword evidence="9" id="KW-1185">Reference proteome</keyword>
<dbReference type="Pfam" id="PF06398">
    <property type="entry name" value="Pex24p"/>
    <property type="match status" value="1"/>
</dbReference>
<dbReference type="InterPro" id="IPR006614">
    <property type="entry name" value="Peroxin/Ferlin"/>
</dbReference>
<keyword evidence="2 6" id="KW-0812">Transmembrane</keyword>
<feature type="transmembrane region" description="Helical" evidence="6">
    <location>
        <begin position="217"/>
        <end position="238"/>
    </location>
</feature>
<proteinExistence type="predicted"/>
<evidence type="ECO:0000259" key="7">
    <source>
        <dbReference type="SMART" id="SM00693"/>
    </source>
</evidence>
<reference evidence="9" key="1">
    <citation type="journal article" date="2018" name="Nat. Microbiol.">
        <title>Leveraging single-cell genomics to expand the fungal tree of life.</title>
        <authorList>
            <person name="Ahrendt S.R."/>
            <person name="Quandt C.A."/>
            <person name="Ciobanu D."/>
            <person name="Clum A."/>
            <person name="Salamov A."/>
            <person name="Andreopoulos B."/>
            <person name="Cheng J.F."/>
            <person name="Woyke T."/>
            <person name="Pelin A."/>
            <person name="Henrissat B."/>
            <person name="Reynolds N.K."/>
            <person name="Benny G.L."/>
            <person name="Smith M.E."/>
            <person name="James T.Y."/>
            <person name="Grigoriev I.V."/>
        </authorList>
    </citation>
    <scope>NUCLEOTIDE SEQUENCE [LARGE SCALE GENOMIC DNA]</scope>
    <source>
        <strain evidence="9">RSA 468</strain>
    </source>
</reference>
<dbReference type="EMBL" id="ML003182">
    <property type="protein sequence ID" value="RKP34491.1"/>
    <property type="molecule type" value="Genomic_DNA"/>
</dbReference>
<feature type="transmembrane region" description="Helical" evidence="6">
    <location>
        <begin position="244"/>
        <end position="263"/>
    </location>
</feature>
<evidence type="ECO:0000256" key="6">
    <source>
        <dbReference type="SAM" id="Phobius"/>
    </source>
</evidence>
<accession>A0A4P9ZPB2</accession>
<dbReference type="AlphaFoldDB" id="A0A4P9ZPB2"/>
<gene>
    <name evidence="8" type="ORF">BJ085DRAFT_30582</name>
</gene>
<dbReference type="SMART" id="SM00693">
    <property type="entry name" value="DysFN"/>
    <property type="match status" value="1"/>
</dbReference>
<dbReference type="PANTHER" id="PTHR31679">
    <property type="entry name" value="PEROXISOMAL MEMBRANE PROTEIN PEX30-RELATED"/>
    <property type="match status" value="1"/>
</dbReference>
<sequence>MDTSPYERYARATSVSSLLLEDYVGHLGQLRQEQEQQPTEPPPLNLLTTTPKNFTQFVNKIGPMVELHNILVDIFSWKNPWRTAECMLVFTILCLRPVLFALVPLLTIIGIIVRNYYKILPEIAEGSRSGSPPPSPTNGTVSGFFSGRSSSISPGKSKSKSKKSSGGPSTMYSNRSASSVYAQNMQFIQNIMGVMCQMEEQVRDALKYLDWSDPDSTWQILLGTACFIPVVALATVYIPWNYAFLAMGLCALVGNSLWVRALVQTLFPWLCYHWATARIRAPVSLGWAKPRHALTNLTTIQQRPESVRSTPAGGSTATLIPSPSATSTSTPSAVLKIVVFENQRWWAGLGWVPHLFSSERSLWSDLKGKIKASHKDNMVPPKGYAWDPTSVWSISTTWSPDVPITDSQGWVYSDNHWKRPKSAGSLLTYTRRRKWERYALAAAPNRPSRTSSPTSVGPAAPADDSDAQTFVDGRSLNSQNDADSSHAPGSPGESETSSTPSTPSTEHRAKPTFPLGSDARQLAARASSPVLSNTTVIAQSVRGAPSP</sequence>
<evidence type="ECO:0000256" key="5">
    <source>
        <dbReference type="SAM" id="MobiDB-lite"/>
    </source>
</evidence>
<feature type="region of interest" description="Disordered" evidence="5">
    <location>
        <begin position="440"/>
        <end position="532"/>
    </location>
</feature>
<evidence type="ECO:0000256" key="1">
    <source>
        <dbReference type="ARBA" id="ARBA00004127"/>
    </source>
</evidence>
<feature type="compositionally biased region" description="Low complexity" evidence="5">
    <location>
        <begin position="488"/>
        <end position="504"/>
    </location>
</feature>
<keyword evidence="4 6" id="KW-0472">Membrane</keyword>
<comment type="subcellular location">
    <subcellularLocation>
        <location evidence="1">Endomembrane system</location>
        <topology evidence="1">Multi-pass membrane protein</topology>
    </subcellularLocation>
</comment>
<evidence type="ECO:0000313" key="8">
    <source>
        <dbReference type="EMBL" id="RKP34491.1"/>
    </source>
</evidence>
<feature type="region of interest" description="Disordered" evidence="5">
    <location>
        <begin position="305"/>
        <end position="329"/>
    </location>
</feature>
<feature type="compositionally biased region" description="Low complexity" evidence="5">
    <location>
        <begin position="147"/>
        <end position="156"/>
    </location>
</feature>
<evidence type="ECO:0000256" key="3">
    <source>
        <dbReference type="ARBA" id="ARBA00022989"/>
    </source>
</evidence>
<evidence type="ECO:0000313" key="9">
    <source>
        <dbReference type="Proteomes" id="UP000268162"/>
    </source>
</evidence>
<dbReference type="InterPro" id="IPR010482">
    <property type="entry name" value="TECPR1-like_DysF"/>
</dbReference>
<evidence type="ECO:0000256" key="2">
    <source>
        <dbReference type="ARBA" id="ARBA00022692"/>
    </source>
</evidence>
<organism evidence="8 9">
    <name type="scientific">Dimargaris cristalligena</name>
    <dbReference type="NCBI Taxonomy" id="215637"/>
    <lineage>
        <taxon>Eukaryota</taxon>
        <taxon>Fungi</taxon>
        <taxon>Fungi incertae sedis</taxon>
        <taxon>Zoopagomycota</taxon>
        <taxon>Kickxellomycotina</taxon>
        <taxon>Dimargaritomycetes</taxon>
        <taxon>Dimargaritales</taxon>
        <taxon>Dimargaritaceae</taxon>
        <taxon>Dimargaris</taxon>
    </lineage>
</organism>
<dbReference type="InterPro" id="IPR052646">
    <property type="entry name" value="Peroxisomal_PEX28-32"/>
</dbReference>
<dbReference type="GO" id="GO:0007031">
    <property type="term" value="P:peroxisome organization"/>
    <property type="evidence" value="ECO:0007669"/>
    <property type="project" value="UniProtKB-ARBA"/>
</dbReference>
<feature type="region of interest" description="Disordered" evidence="5">
    <location>
        <begin position="147"/>
        <end position="172"/>
    </location>
</feature>
<dbReference type="GO" id="GO:0012505">
    <property type="term" value="C:endomembrane system"/>
    <property type="evidence" value="ECO:0007669"/>
    <property type="project" value="UniProtKB-SubCell"/>
</dbReference>
<keyword evidence="3 6" id="KW-1133">Transmembrane helix</keyword>
<dbReference type="GO" id="GO:0005778">
    <property type="term" value="C:peroxisomal membrane"/>
    <property type="evidence" value="ECO:0007669"/>
    <property type="project" value="TreeGrafter"/>
</dbReference>
<feature type="compositionally biased region" description="Low complexity" evidence="5">
    <location>
        <begin position="315"/>
        <end position="329"/>
    </location>
</feature>
<feature type="domain" description="Peroxin/Ferlin" evidence="7">
    <location>
        <begin position="332"/>
        <end position="401"/>
    </location>
</feature>
<feature type="transmembrane region" description="Helical" evidence="6">
    <location>
        <begin position="87"/>
        <end position="113"/>
    </location>
</feature>
<dbReference type="STRING" id="215637.A0A4P9ZPB2"/>
<evidence type="ECO:0000256" key="4">
    <source>
        <dbReference type="ARBA" id="ARBA00023136"/>
    </source>
</evidence>
<name>A0A4P9ZPB2_9FUNG</name>
<dbReference type="PANTHER" id="PTHR31679:SF2">
    <property type="entry name" value="PEROXISOMAL MEMBRANE PROTEIN PEX30-RELATED"/>
    <property type="match status" value="1"/>
</dbReference>
<protein>
    <submittedName>
        <fullName evidence="8">Integral peroxisomal membrane peroxin-domain-containing protein</fullName>
    </submittedName>
</protein>